<protein>
    <submittedName>
        <fullName evidence="2">Uncharacterized protein</fullName>
    </submittedName>
</protein>
<dbReference type="Proteomes" id="UP000654075">
    <property type="component" value="Unassembled WGS sequence"/>
</dbReference>
<evidence type="ECO:0000313" key="3">
    <source>
        <dbReference type="Proteomes" id="UP000654075"/>
    </source>
</evidence>
<reference evidence="2" key="1">
    <citation type="submission" date="2021-02" db="EMBL/GenBank/DDBJ databases">
        <authorList>
            <person name="Dougan E. K."/>
            <person name="Rhodes N."/>
            <person name="Thang M."/>
            <person name="Chan C."/>
        </authorList>
    </citation>
    <scope>NUCLEOTIDE SEQUENCE</scope>
</reference>
<dbReference type="AlphaFoldDB" id="A0A813H4E3"/>
<gene>
    <name evidence="2" type="ORF">PGLA1383_LOCUS48451</name>
</gene>
<feature type="region of interest" description="Disordered" evidence="1">
    <location>
        <begin position="242"/>
        <end position="275"/>
    </location>
</feature>
<feature type="compositionally biased region" description="Low complexity" evidence="1">
    <location>
        <begin position="192"/>
        <end position="224"/>
    </location>
</feature>
<accession>A0A813H4E3</accession>
<evidence type="ECO:0000256" key="1">
    <source>
        <dbReference type="SAM" id="MobiDB-lite"/>
    </source>
</evidence>
<proteinExistence type="predicted"/>
<evidence type="ECO:0000313" key="2">
    <source>
        <dbReference type="EMBL" id="CAE8632504.1"/>
    </source>
</evidence>
<name>A0A813H4E3_POLGL</name>
<dbReference type="EMBL" id="CAJNNV010030424">
    <property type="protein sequence ID" value="CAE8632504.1"/>
    <property type="molecule type" value="Genomic_DNA"/>
</dbReference>
<dbReference type="OrthoDB" id="248233at2759"/>
<comment type="caution">
    <text evidence="2">The sequence shown here is derived from an EMBL/GenBank/DDBJ whole genome shotgun (WGS) entry which is preliminary data.</text>
</comment>
<feature type="region of interest" description="Disordered" evidence="1">
    <location>
        <begin position="183"/>
        <end position="226"/>
    </location>
</feature>
<keyword evidence="3" id="KW-1185">Reference proteome</keyword>
<sequence length="309" mass="32972">MARFCSPTLRPLADLVDAFSFRTTEDDLDDFSPKLASMLEGQCMDWDSLPAENDMGCVEYKWSLGQERDASSRRVARLATQMRFRLAEGGGTAYYLLGVKDFGEAEGLTAREHSASVCVLMQAASCAGSMLLLEALGGGNGSERRCSAWRVEGREPAVSRVAAHNLFGLEALQLASDPLKRPLSPAASEDWSTSTSFTSGKSKSPAVSEDCSTSSSVTSGKSRSPALSEDWFASTPFKAKSPAVSEDLSSSTSSTSSKPRPGAGSEDWTANVPLTRAQRREAAAFATAARCRQRTVRDSDIPVAVAVEA</sequence>
<organism evidence="2 3">
    <name type="scientific">Polarella glacialis</name>
    <name type="common">Dinoflagellate</name>
    <dbReference type="NCBI Taxonomy" id="89957"/>
    <lineage>
        <taxon>Eukaryota</taxon>
        <taxon>Sar</taxon>
        <taxon>Alveolata</taxon>
        <taxon>Dinophyceae</taxon>
        <taxon>Suessiales</taxon>
        <taxon>Suessiaceae</taxon>
        <taxon>Polarella</taxon>
    </lineage>
</organism>